<name>A0A976FJ15_BRELC</name>
<accession>A0A976FJ15</accession>
<dbReference type="KEGG" id="blac:94352354"/>
<reference evidence="1 2" key="1">
    <citation type="journal article" date="2021" name="Genome Biol.">
        <title>AFLAP: assembly-free linkage analysis pipeline using k-mers from genome sequencing data.</title>
        <authorList>
            <person name="Fletcher K."/>
            <person name="Zhang L."/>
            <person name="Gil J."/>
            <person name="Han R."/>
            <person name="Cavanaugh K."/>
            <person name="Michelmore R."/>
        </authorList>
    </citation>
    <scope>NUCLEOTIDE SEQUENCE [LARGE SCALE GENOMIC DNA]</scope>
    <source>
        <strain evidence="1 2">SF5</strain>
    </source>
</reference>
<dbReference type="AlphaFoldDB" id="A0A976FJ15"/>
<proteinExistence type="predicted"/>
<dbReference type="RefSeq" id="XP_067816898.1">
    <property type="nucleotide sequence ID" value="XM_067966683.1"/>
</dbReference>
<protein>
    <submittedName>
        <fullName evidence="1">Uncharacterized protein</fullName>
    </submittedName>
</protein>
<gene>
    <name evidence="1" type="ORF">CCR75_008633</name>
</gene>
<sequence length="159" mass="17072">MRGNSIPARGKYPAANLGLQRGFGYSSQLSSTKIFVVASNMDGQQLNVPDYLFSAVSLQLVKCAEASAAACFSLLKATLLGFCPHRALTRQGAKDIGRHSGRREIPLVYGHGLFGPQPKRHKRHAELLAFLVDSATPMASVDRNVLYGLDLSAVLSQGS</sequence>
<evidence type="ECO:0000313" key="1">
    <source>
        <dbReference type="EMBL" id="TDH67399.1"/>
    </source>
</evidence>
<dbReference type="Proteomes" id="UP000294530">
    <property type="component" value="Unassembled WGS sequence"/>
</dbReference>
<comment type="caution">
    <text evidence="1">The sequence shown here is derived from an EMBL/GenBank/DDBJ whole genome shotgun (WGS) entry which is preliminary data.</text>
</comment>
<dbReference type="EMBL" id="SHOA02000001">
    <property type="protein sequence ID" value="TDH67399.1"/>
    <property type="molecule type" value="Genomic_DNA"/>
</dbReference>
<organism evidence="1 2">
    <name type="scientific">Bremia lactucae</name>
    <name type="common">Lettuce downy mildew</name>
    <dbReference type="NCBI Taxonomy" id="4779"/>
    <lineage>
        <taxon>Eukaryota</taxon>
        <taxon>Sar</taxon>
        <taxon>Stramenopiles</taxon>
        <taxon>Oomycota</taxon>
        <taxon>Peronosporomycetes</taxon>
        <taxon>Peronosporales</taxon>
        <taxon>Peronosporaceae</taxon>
        <taxon>Bremia</taxon>
    </lineage>
</organism>
<keyword evidence="2" id="KW-1185">Reference proteome</keyword>
<dbReference type="GeneID" id="94352354"/>
<evidence type="ECO:0000313" key="2">
    <source>
        <dbReference type="Proteomes" id="UP000294530"/>
    </source>
</evidence>